<keyword evidence="1" id="KW-1133">Transmembrane helix</keyword>
<feature type="transmembrane region" description="Helical" evidence="1">
    <location>
        <begin position="12"/>
        <end position="35"/>
    </location>
</feature>
<dbReference type="AlphaFoldDB" id="A0A9X2IAR4"/>
<keyword evidence="1" id="KW-0812">Transmembrane</keyword>
<organism evidence="2 3">
    <name type="scientific">Christiangramia oceanisediminis</name>
    <dbReference type="NCBI Taxonomy" id="2920386"/>
    <lineage>
        <taxon>Bacteria</taxon>
        <taxon>Pseudomonadati</taxon>
        <taxon>Bacteroidota</taxon>
        <taxon>Flavobacteriia</taxon>
        <taxon>Flavobacteriales</taxon>
        <taxon>Flavobacteriaceae</taxon>
        <taxon>Christiangramia</taxon>
    </lineage>
</organism>
<dbReference type="EMBL" id="JANCNS010000001">
    <property type="protein sequence ID" value="MCP9199248.1"/>
    <property type="molecule type" value="Genomic_DNA"/>
</dbReference>
<dbReference type="PANTHER" id="PTHR34219">
    <property type="entry name" value="IRON-REGULATED INNER MEMBRANE PROTEIN-RELATED"/>
    <property type="match status" value="1"/>
</dbReference>
<dbReference type="PANTHER" id="PTHR34219:SF8">
    <property type="entry name" value="PEPSY DOMAIN-CONTAINING PROTEIN"/>
    <property type="match status" value="1"/>
</dbReference>
<feature type="transmembrane region" description="Helical" evidence="1">
    <location>
        <begin position="134"/>
        <end position="157"/>
    </location>
</feature>
<evidence type="ECO:0000256" key="1">
    <source>
        <dbReference type="SAM" id="Phobius"/>
    </source>
</evidence>
<feature type="transmembrane region" description="Helical" evidence="1">
    <location>
        <begin position="372"/>
        <end position="393"/>
    </location>
</feature>
<sequence>MKLKKKHFFQLHSWIGTRLSILFFIVCFSGTLATLSNEMDWLFFPESRVRPQSELADRNVIVKNISKQYPNGEIQYWDLKEEPYLCDIVYVGVDGKRTYVFVNPYTGEIQGSTNLTFQRFFRDLHYYLFIPFQIGHFTVLAFGFLLLISLITALYFYKKWWRKLFELQTGKGRLVLFRSIHRLVGLWSIPFTILFSITGIWYFMERANVGGLSDAVNTSSPDFIHNNEKQPERELTYNVDYEKASKIAQQEIPGLQIGTILPPTSPEAPFYLTGKSEVPLVRKRANRVYINPNTYETIKVQKAEDISTTMWLNDIADPLHFGYWGGLITKIIWFIFGLGISSLILTGIWITLKRQANKRKKKRKPVMGIWRFINWGIFLVFVGFMHTIIITRYNASNQALVVISLGWLIFAFLTYYIFVFRLNKAITKS</sequence>
<keyword evidence="1" id="KW-0472">Membrane</keyword>
<gene>
    <name evidence="2" type="ORF">MKO06_04970</name>
</gene>
<feature type="transmembrane region" description="Helical" evidence="1">
    <location>
        <begin position="183"/>
        <end position="204"/>
    </location>
</feature>
<protein>
    <submittedName>
        <fullName evidence="2">PepSY domain-containing protein</fullName>
    </submittedName>
</protein>
<proteinExistence type="predicted"/>
<dbReference type="RefSeq" id="WP_241549553.1">
    <property type="nucleotide sequence ID" value="NZ_JANCNS010000001.1"/>
</dbReference>
<feature type="transmembrane region" description="Helical" evidence="1">
    <location>
        <begin position="399"/>
        <end position="419"/>
    </location>
</feature>
<name>A0A9X2IAR4_9FLAO</name>
<reference evidence="2" key="1">
    <citation type="submission" date="2022-07" db="EMBL/GenBank/DDBJ databases">
        <title>Gramela sediminis sp. nov., isolated from deep-sea sediment of the Indian Ocean.</title>
        <authorList>
            <person name="Shi H."/>
        </authorList>
    </citation>
    <scope>NUCLEOTIDE SEQUENCE</scope>
    <source>
        <strain evidence="2">GC03-9</strain>
    </source>
</reference>
<comment type="caution">
    <text evidence="2">The sequence shown here is derived from an EMBL/GenBank/DDBJ whole genome shotgun (WGS) entry which is preliminary data.</text>
</comment>
<evidence type="ECO:0000313" key="2">
    <source>
        <dbReference type="EMBL" id="MCP9199248.1"/>
    </source>
</evidence>
<dbReference type="Proteomes" id="UP001155280">
    <property type="component" value="Unassembled WGS sequence"/>
</dbReference>
<accession>A0A9X2IAR4</accession>
<feature type="transmembrane region" description="Helical" evidence="1">
    <location>
        <begin position="331"/>
        <end position="352"/>
    </location>
</feature>
<dbReference type="InterPro" id="IPR005625">
    <property type="entry name" value="PepSY-ass_TM"/>
</dbReference>
<evidence type="ECO:0000313" key="3">
    <source>
        <dbReference type="Proteomes" id="UP001155280"/>
    </source>
</evidence>
<dbReference type="Pfam" id="PF03929">
    <property type="entry name" value="PepSY_TM"/>
    <property type="match status" value="1"/>
</dbReference>
<keyword evidence="3" id="KW-1185">Reference proteome</keyword>